<dbReference type="Pfam" id="PF07519">
    <property type="entry name" value="Tannase"/>
    <property type="match status" value="1"/>
</dbReference>
<comment type="similarity">
    <text evidence="1 8">Belongs to the tannase family.</text>
</comment>
<dbReference type="OrthoDB" id="3039123at2759"/>
<dbReference type="PANTHER" id="PTHR33938:SF13">
    <property type="entry name" value="CARBOXYLIC ESTER HYDROLASE"/>
    <property type="match status" value="1"/>
</dbReference>
<dbReference type="GO" id="GO:0030600">
    <property type="term" value="F:feruloyl esterase activity"/>
    <property type="evidence" value="ECO:0007669"/>
    <property type="project" value="UniProtKB-ARBA"/>
</dbReference>
<dbReference type="AlphaFoldDB" id="A0A9P9D2F9"/>
<evidence type="ECO:0000313" key="10">
    <source>
        <dbReference type="Proteomes" id="UP000738349"/>
    </source>
</evidence>
<dbReference type="Gene3D" id="3.40.50.1820">
    <property type="entry name" value="alpha/beta hydrolase"/>
    <property type="match status" value="1"/>
</dbReference>
<evidence type="ECO:0000256" key="6">
    <source>
        <dbReference type="ARBA" id="ARBA00022837"/>
    </source>
</evidence>
<dbReference type="SUPFAM" id="SSF53474">
    <property type="entry name" value="alpha/beta-Hydrolases"/>
    <property type="match status" value="1"/>
</dbReference>
<keyword evidence="4" id="KW-0732">Signal</keyword>
<comment type="caution">
    <text evidence="9">The sequence shown here is derived from an EMBL/GenBank/DDBJ whole genome shotgun (WGS) entry which is preliminary data.</text>
</comment>
<evidence type="ECO:0000256" key="2">
    <source>
        <dbReference type="ARBA" id="ARBA00022487"/>
    </source>
</evidence>
<dbReference type="InterPro" id="IPR029058">
    <property type="entry name" value="AB_hydrolase_fold"/>
</dbReference>
<dbReference type="PANTHER" id="PTHR33938">
    <property type="entry name" value="FERULOYL ESTERASE B-RELATED"/>
    <property type="match status" value="1"/>
</dbReference>
<dbReference type="Proteomes" id="UP000738349">
    <property type="component" value="Unassembled WGS sequence"/>
</dbReference>
<evidence type="ECO:0000256" key="4">
    <source>
        <dbReference type="ARBA" id="ARBA00022729"/>
    </source>
</evidence>
<evidence type="ECO:0000313" key="9">
    <source>
        <dbReference type="EMBL" id="KAH7111206.1"/>
    </source>
</evidence>
<keyword evidence="7" id="KW-1015">Disulfide bond</keyword>
<evidence type="ECO:0000256" key="7">
    <source>
        <dbReference type="ARBA" id="ARBA00023157"/>
    </source>
</evidence>
<protein>
    <recommendedName>
        <fullName evidence="8">Carboxylic ester hydrolase</fullName>
        <ecNumber evidence="8">3.1.1.-</ecNumber>
    </recommendedName>
</protein>
<gene>
    <name evidence="9" type="ORF">EDB81DRAFT_953924</name>
</gene>
<evidence type="ECO:0000256" key="5">
    <source>
        <dbReference type="ARBA" id="ARBA00022801"/>
    </source>
</evidence>
<name>A0A9P9D2F9_9HYPO</name>
<keyword evidence="2" id="KW-0719">Serine esterase</keyword>
<dbReference type="GO" id="GO:0046872">
    <property type="term" value="F:metal ion binding"/>
    <property type="evidence" value="ECO:0007669"/>
    <property type="project" value="UniProtKB-KW"/>
</dbReference>
<proteinExistence type="inferred from homology"/>
<keyword evidence="3" id="KW-0479">Metal-binding</keyword>
<accession>A0A9P9D2F9</accession>
<dbReference type="InterPro" id="IPR011118">
    <property type="entry name" value="Tannase/feruloyl_esterase"/>
</dbReference>
<evidence type="ECO:0000256" key="8">
    <source>
        <dbReference type="RuleBase" id="RU361238"/>
    </source>
</evidence>
<dbReference type="EC" id="3.1.1.-" evidence="8"/>
<organism evidence="9 10">
    <name type="scientific">Dactylonectria macrodidyma</name>
    <dbReference type="NCBI Taxonomy" id="307937"/>
    <lineage>
        <taxon>Eukaryota</taxon>
        <taxon>Fungi</taxon>
        <taxon>Dikarya</taxon>
        <taxon>Ascomycota</taxon>
        <taxon>Pezizomycotina</taxon>
        <taxon>Sordariomycetes</taxon>
        <taxon>Hypocreomycetidae</taxon>
        <taxon>Hypocreales</taxon>
        <taxon>Nectriaceae</taxon>
        <taxon>Dactylonectria</taxon>
    </lineage>
</organism>
<keyword evidence="6" id="KW-0106">Calcium</keyword>
<evidence type="ECO:0000256" key="3">
    <source>
        <dbReference type="ARBA" id="ARBA00022723"/>
    </source>
</evidence>
<sequence>MLAQHPFASPSTACSSSTFANLRLFGAETLSLTAETVSNLTRTVPSAYTFHHPTLSVENASFCNVTVSYTHPGQDDLLYVETWLPMGHWNERLQAVGGGGWVAGRSPLSEMAMVAALSEGYAAVTTDAGLRDADEPSGWALINPGNINLYALHNLASASLGDEAFIAKSLIKDFYGKPPKFSYWSGCSQGGQWGLMLAQRYPTAYDGIVASAPAINWAEVLTSAYWPQFLMKKLGQYRHPCEFTYLAQTAIEGCDLLDGVADGVISDEDACHFDPFPVVRNTIECSEGKQLVLSKGAATISNATWSGLRASDGRFLWYGLGYGADITGGRFKAGTALTSCDDDTCVSVSSPLVNPWFQLFVEKDASFDVDTITYEDLDRIYHMGVSEYNYMLGTNYPDLSAFRNAGWKLLTFHGLEDQIIPPQGTGRYYRSVASRLPDVDDFYRRFEIPGLAHCFGGNNATPKTSFEQLRAWVESGTKPDTVPVSFVDTNGQQFSRRLCPFPQKARFEGGDPTKDSNFSCRS</sequence>
<reference evidence="9" key="1">
    <citation type="journal article" date="2021" name="Nat. Commun.">
        <title>Genetic determinants of endophytism in the Arabidopsis root mycobiome.</title>
        <authorList>
            <person name="Mesny F."/>
            <person name="Miyauchi S."/>
            <person name="Thiergart T."/>
            <person name="Pickel B."/>
            <person name="Atanasova L."/>
            <person name="Karlsson M."/>
            <person name="Huettel B."/>
            <person name="Barry K.W."/>
            <person name="Haridas S."/>
            <person name="Chen C."/>
            <person name="Bauer D."/>
            <person name="Andreopoulos W."/>
            <person name="Pangilinan J."/>
            <person name="LaButti K."/>
            <person name="Riley R."/>
            <person name="Lipzen A."/>
            <person name="Clum A."/>
            <person name="Drula E."/>
            <person name="Henrissat B."/>
            <person name="Kohler A."/>
            <person name="Grigoriev I.V."/>
            <person name="Martin F.M."/>
            <person name="Hacquard S."/>
        </authorList>
    </citation>
    <scope>NUCLEOTIDE SEQUENCE</scope>
    <source>
        <strain evidence="9">MPI-CAGE-AT-0147</strain>
    </source>
</reference>
<keyword evidence="5 8" id="KW-0378">Hydrolase</keyword>
<keyword evidence="10" id="KW-1185">Reference proteome</keyword>
<evidence type="ECO:0000256" key="1">
    <source>
        <dbReference type="ARBA" id="ARBA00006249"/>
    </source>
</evidence>
<dbReference type="EMBL" id="JAGMUV010000042">
    <property type="protein sequence ID" value="KAH7111206.1"/>
    <property type="molecule type" value="Genomic_DNA"/>
</dbReference>